<evidence type="ECO:0000259" key="8">
    <source>
        <dbReference type="PROSITE" id="PS50850"/>
    </source>
</evidence>
<keyword evidence="2" id="KW-0813">Transport</keyword>
<keyword evidence="3" id="KW-1003">Cell membrane</keyword>
<proteinExistence type="predicted"/>
<dbReference type="Pfam" id="PF07690">
    <property type="entry name" value="MFS_1"/>
    <property type="match status" value="1"/>
</dbReference>
<dbReference type="PANTHER" id="PTHR23521">
    <property type="entry name" value="TRANSPORTER MFS SUPERFAMILY"/>
    <property type="match status" value="1"/>
</dbReference>
<dbReference type="Proteomes" id="UP000188597">
    <property type="component" value="Unassembled WGS sequence"/>
</dbReference>
<accession>A0A1V3G494</accession>
<dbReference type="GO" id="GO:0022857">
    <property type="term" value="F:transmembrane transporter activity"/>
    <property type="evidence" value="ECO:0007669"/>
    <property type="project" value="InterPro"/>
</dbReference>
<feature type="transmembrane region" description="Helical" evidence="7">
    <location>
        <begin position="143"/>
        <end position="160"/>
    </location>
</feature>
<feature type="domain" description="Major facilitator superfamily (MFS) profile" evidence="8">
    <location>
        <begin position="18"/>
        <end position="396"/>
    </location>
</feature>
<evidence type="ECO:0000256" key="4">
    <source>
        <dbReference type="ARBA" id="ARBA00022692"/>
    </source>
</evidence>
<sequence>MVLVCFEKEMLMQLSTYRFSVLVSIVFISGFAQGMLLPLIAVIFEQNGTSASLNGFHATALYIGILIASPFIEKPLRKFGYKPLIMSGLLAVILCFALFPIWKVFWFWFMLRLLIGIGDHMLHFSTQTWITSNSPENKRGRNISLYGIAFGAGFGIGPLMTKMLEINENLPFWFAAVLCLISFILMTSIRNEKPETESARMAGVTAFSRYKDVLKIAWVSLLPPFAYGFLEATLHGSFPVFALRNGISLDWVAVLLPAFVLGSLVFQLPLGVLSDKYGRKPILIFSFVSGFFSFLATYWTMHSFWILLALFFFSGMFVGSMFSLGIAYMSDLLPKYHLPAGNILAGISFSIGSMAGPLIGGSFISWFKGGAFVFAICGMLLILCLPIVFTKSPTSAGAVQTKTA</sequence>
<feature type="transmembrane region" description="Helical" evidence="7">
    <location>
        <begin position="172"/>
        <end position="191"/>
    </location>
</feature>
<feature type="transmembrane region" description="Helical" evidence="7">
    <location>
        <begin position="250"/>
        <end position="270"/>
    </location>
</feature>
<dbReference type="CDD" id="cd17477">
    <property type="entry name" value="MFS_YcaD_like"/>
    <property type="match status" value="1"/>
</dbReference>
<feature type="transmembrane region" description="Helical" evidence="7">
    <location>
        <begin position="370"/>
        <end position="389"/>
    </location>
</feature>
<feature type="transmembrane region" description="Helical" evidence="7">
    <location>
        <begin position="340"/>
        <end position="364"/>
    </location>
</feature>
<dbReference type="InterPro" id="IPR036259">
    <property type="entry name" value="MFS_trans_sf"/>
</dbReference>
<feature type="transmembrane region" description="Helical" evidence="7">
    <location>
        <begin position="56"/>
        <end position="72"/>
    </location>
</feature>
<protein>
    <submittedName>
        <fullName evidence="9">MFS transporter</fullName>
    </submittedName>
</protein>
<keyword evidence="5 7" id="KW-1133">Transmembrane helix</keyword>
<reference evidence="9 10" key="1">
    <citation type="submission" date="2016-11" db="EMBL/GenBank/DDBJ databases">
        <authorList>
            <person name="Jaros S."/>
            <person name="Januszkiewicz K."/>
            <person name="Wedrychowicz H."/>
        </authorList>
    </citation>
    <scope>NUCLEOTIDE SEQUENCE [LARGE SCALE GENOMIC DNA]</scope>
    <source>
        <strain evidence="9 10">Con a/3</strain>
    </source>
</reference>
<dbReference type="EMBL" id="MQMF01000004">
    <property type="protein sequence ID" value="OOE10001.1"/>
    <property type="molecule type" value="Genomic_DNA"/>
</dbReference>
<keyword evidence="4 7" id="KW-0812">Transmembrane</keyword>
<feature type="transmembrane region" description="Helical" evidence="7">
    <location>
        <begin position="79"/>
        <end position="99"/>
    </location>
</feature>
<evidence type="ECO:0000256" key="5">
    <source>
        <dbReference type="ARBA" id="ARBA00022989"/>
    </source>
</evidence>
<dbReference type="Gene3D" id="1.20.1250.20">
    <property type="entry name" value="MFS general substrate transporter like domains"/>
    <property type="match status" value="2"/>
</dbReference>
<evidence type="ECO:0000313" key="10">
    <source>
        <dbReference type="Proteomes" id="UP000188597"/>
    </source>
</evidence>
<evidence type="ECO:0000256" key="7">
    <source>
        <dbReference type="SAM" id="Phobius"/>
    </source>
</evidence>
<dbReference type="SUPFAM" id="SSF103473">
    <property type="entry name" value="MFS general substrate transporter"/>
    <property type="match status" value="1"/>
</dbReference>
<gene>
    <name evidence="9" type="ORF">UN64_16450</name>
</gene>
<feature type="transmembrane region" description="Helical" evidence="7">
    <location>
        <begin position="105"/>
        <end position="122"/>
    </location>
</feature>
<keyword evidence="6 7" id="KW-0472">Membrane</keyword>
<feature type="transmembrane region" description="Helical" evidence="7">
    <location>
        <begin position="305"/>
        <end position="328"/>
    </location>
</feature>
<dbReference type="PROSITE" id="PS50850">
    <property type="entry name" value="MFS"/>
    <property type="match status" value="1"/>
</dbReference>
<dbReference type="Pfam" id="PF05977">
    <property type="entry name" value="MFS_3"/>
    <property type="match status" value="1"/>
</dbReference>
<dbReference type="PROSITE" id="PS00216">
    <property type="entry name" value="SUGAR_TRANSPORT_1"/>
    <property type="match status" value="1"/>
</dbReference>
<dbReference type="OrthoDB" id="478565at2"/>
<dbReference type="AlphaFoldDB" id="A0A1V3G494"/>
<dbReference type="InterPro" id="IPR005829">
    <property type="entry name" value="Sugar_transporter_CS"/>
</dbReference>
<dbReference type="InterPro" id="IPR010290">
    <property type="entry name" value="TM_effector"/>
</dbReference>
<comment type="caution">
    <text evidence="9">The sequence shown here is derived from an EMBL/GenBank/DDBJ whole genome shotgun (WGS) entry which is preliminary data.</text>
</comment>
<dbReference type="GO" id="GO:0005886">
    <property type="term" value="C:plasma membrane"/>
    <property type="evidence" value="ECO:0007669"/>
    <property type="project" value="UniProtKB-SubCell"/>
</dbReference>
<organism evidence="9 10">
    <name type="scientific">Fictibacillus arsenicus</name>
    <dbReference type="NCBI Taxonomy" id="255247"/>
    <lineage>
        <taxon>Bacteria</taxon>
        <taxon>Bacillati</taxon>
        <taxon>Bacillota</taxon>
        <taxon>Bacilli</taxon>
        <taxon>Bacillales</taxon>
        <taxon>Fictibacillaceae</taxon>
        <taxon>Fictibacillus</taxon>
    </lineage>
</organism>
<feature type="transmembrane region" description="Helical" evidence="7">
    <location>
        <begin position="212"/>
        <end position="230"/>
    </location>
</feature>
<evidence type="ECO:0000313" key="9">
    <source>
        <dbReference type="EMBL" id="OOE10001.1"/>
    </source>
</evidence>
<evidence type="ECO:0000256" key="1">
    <source>
        <dbReference type="ARBA" id="ARBA00004651"/>
    </source>
</evidence>
<dbReference type="InterPro" id="IPR047200">
    <property type="entry name" value="MFS_YcaD-like"/>
</dbReference>
<evidence type="ECO:0000256" key="3">
    <source>
        <dbReference type="ARBA" id="ARBA00022475"/>
    </source>
</evidence>
<evidence type="ECO:0000256" key="2">
    <source>
        <dbReference type="ARBA" id="ARBA00022448"/>
    </source>
</evidence>
<dbReference type="InterPro" id="IPR020846">
    <property type="entry name" value="MFS_dom"/>
</dbReference>
<evidence type="ECO:0000256" key="6">
    <source>
        <dbReference type="ARBA" id="ARBA00023136"/>
    </source>
</evidence>
<feature type="transmembrane region" description="Helical" evidence="7">
    <location>
        <begin position="282"/>
        <end position="299"/>
    </location>
</feature>
<comment type="subcellular location">
    <subcellularLocation>
        <location evidence="1">Cell membrane</location>
        <topology evidence="1">Multi-pass membrane protein</topology>
    </subcellularLocation>
</comment>
<dbReference type="InterPro" id="IPR011701">
    <property type="entry name" value="MFS"/>
</dbReference>
<dbReference type="PANTHER" id="PTHR23521:SF2">
    <property type="entry name" value="TRANSPORTER MFS SUPERFAMILY"/>
    <property type="match status" value="1"/>
</dbReference>
<name>A0A1V3G494_9BACL</name>
<feature type="transmembrane region" description="Helical" evidence="7">
    <location>
        <begin position="21"/>
        <end position="44"/>
    </location>
</feature>